<dbReference type="Pfam" id="PF15860">
    <property type="entry name" value="DUF4728"/>
    <property type="match status" value="1"/>
</dbReference>
<protein>
    <submittedName>
        <fullName evidence="3">Uncharacterized protein</fullName>
    </submittedName>
</protein>
<dbReference type="PANTHER" id="PTHR36694">
    <property type="entry name" value="PASIFLORA 1, ISOFORM A-RELATED"/>
    <property type="match status" value="1"/>
</dbReference>
<keyword evidence="2" id="KW-1133">Transmembrane helix</keyword>
<evidence type="ECO:0000256" key="1">
    <source>
        <dbReference type="SAM" id="MobiDB-lite"/>
    </source>
</evidence>
<sequence>MLSHHIYFSISCITMSLFLHEERRYLRGEVDKPIGESFLERDTISGVTVKFNVLLLIFATLGVLSSVLVLIGLKMNNRGLLLPWIGVMIADLLVECAHFVYLIAIETLKFEPLTAMLFTIDFFIMCLNIYCLLCVISQYQEYKAGRGQADDDSYTCPTNIQYSPPAPTCLPQAKTTTLSPVICPHSNCTLIPEETQINGTFVGSVASSPLRPPPTVRPPRGSLLKKHVKFSASDKPKGCCTGIIHPENIIKDATKPNGHMMVSIETLPEIIPNSHIGVGTDPVQVGRQPRIHSGPSSVTPKHRVERKHADLRRDAVRVHNRQRCPIIARTRRTDRPVRAHVRIDDRVRRQADPAGQIGNDLRPTKAQLGRIANARTEPAPPKHGSLLARERCLHLASVWQPYWANAIGEADRARKPPQGNVKVFASLHKARVQDEAFDQESFAALFRLVVHPQASEPDGVRELSSGSESSPNNATLGGILAQRRTNAYDLRGADCRHQH</sequence>
<dbReference type="AlphaFoldDB" id="A0A8W7PY62"/>
<name>A0A8W7PY62_ANOCL</name>
<feature type="transmembrane region" description="Helical" evidence="2">
    <location>
        <begin position="115"/>
        <end position="136"/>
    </location>
</feature>
<feature type="transmembrane region" description="Helical" evidence="2">
    <location>
        <begin position="80"/>
        <end position="103"/>
    </location>
</feature>
<feature type="compositionally biased region" description="Polar residues" evidence="1">
    <location>
        <begin position="464"/>
        <end position="475"/>
    </location>
</feature>
<evidence type="ECO:0000313" key="3">
    <source>
        <dbReference type="EnsemblMetazoa" id="ACOM039350-PA.1"/>
    </source>
</evidence>
<dbReference type="VEuPathDB" id="VectorBase:ACON2_034178"/>
<feature type="transmembrane region" description="Helical" evidence="2">
    <location>
        <begin position="51"/>
        <end position="73"/>
    </location>
</feature>
<keyword evidence="2" id="KW-0472">Membrane</keyword>
<evidence type="ECO:0000256" key="2">
    <source>
        <dbReference type="SAM" id="Phobius"/>
    </source>
</evidence>
<feature type="region of interest" description="Disordered" evidence="1">
    <location>
        <begin position="457"/>
        <end position="478"/>
    </location>
</feature>
<organism evidence="3">
    <name type="scientific">Anopheles coluzzii</name>
    <name type="common">African malaria mosquito</name>
    <dbReference type="NCBI Taxonomy" id="1518534"/>
    <lineage>
        <taxon>Eukaryota</taxon>
        <taxon>Metazoa</taxon>
        <taxon>Ecdysozoa</taxon>
        <taxon>Arthropoda</taxon>
        <taxon>Hexapoda</taxon>
        <taxon>Insecta</taxon>
        <taxon>Pterygota</taxon>
        <taxon>Neoptera</taxon>
        <taxon>Endopterygota</taxon>
        <taxon>Diptera</taxon>
        <taxon>Nematocera</taxon>
        <taxon>Culicoidea</taxon>
        <taxon>Culicidae</taxon>
        <taxon>Anophelinae</taxon>
        <taxon>Anopheles</taxon>
    </lineage>
</organism>
<dbReference type="EnsemblMetazoa" id="ACOM039350-RA">
    <property type="protein sequence ID" value="ACOM039350-PA.1"/>
    <property type="gene ID" value="ACOM039350"/>
</dbReference>
<dbReference type="Proteomes" id="UP000075882">
    <property type="component" value="Unassembled WGS sequence"/>
</dbReference>
<reference evidence="3" key="1">
    <citation type="submission" date="2022-08" db="UniProtKB">
        <authorList>
            <consortium name="EnsemblMetazoa"/>
        </authorList>
    </citation>
    <scope>IDENTIFICATION</scope>
</reference>
<dbReference type="PANTHER" id="PTHR36694:SF11">
    <property type="entry name" value="LP21121P-RELATED"/>
    <property type="match status" value="1"/>
</dbReference>
<accession>A0A8W7PY62</accession>
<proteinExistence type="predicted"/>
<keyword evidence="2" id="KW-0812">Transmembrane</keyword>
<dbReference type="InterPro" id="IPR031720">
    <property type="entry name" value="DUF4728"/>
</dbReference>